<sequence length="291" mass="34199">MGKTGTCQLCKKETVLELSHLIPKFIFRWIKETGTGYMRTSDNFNKRIQDGFKEYFLCANCEDLFSSDENYFAKNIFLPVVKADTKVLEYDHRFYRCVVSIFWRVLKHKILAEEKDQIFYPVLCALEEKWRLGLLNPEWKPQDNRLHLLSGVDVVEVIEDDPVEVPELMIQYMGRMVDAGIADSDTKCMLFLKMPRFLFIYEIFGFDQVDFIRTCINPKGGHYDRNSAKITDTDVGGFFLERVKMVEKMFNDMSPFQREKIQNFTDQKRSEVQDKDLGKILGYTQKKSNKT</sequence>
<dbReference type="EMBL" id="CP060723">
    <property type="protein sequence ID" value="QNN43983.1"/>
    <property type="molecule type" value="Genomic_DNA"/>
</dbReference>
<reference evidence="1 2" key="1">
    <citation type="submission" date="2020-08" db="EMBL/GenBank/DDBJ databases">
        <title>Genome sequence of Pedobacter roseus KACC 11594T.</title>
        <authorList>
            <person name="Hyun D.-W."/>
            <person name="Bae J.-W."/>
        </authorList>
    </citation>
    <scope>NUCLEOTIDE SEQUENCE [LARGE SCALE GENOMIC DNA]</scope>
    <source>
        <strain evidence="1 2">KACC 11594</strain>
    </source>
</reference>
<dbReference type="KEGG" id="proe:H9L23_07850"/>
<dbReference type="Proteomes" id="UP000515806">
    <property type="component" value="Chromosome"/>
</dbReference>
<protein>
    <recommendedName>
        <fullName evidence="3">HNH endonuclease</fullName>
    </recommendedName>
</protein>
<name>A0A7G9QKV8_9SPHI</name>
<gene>
    <name evidence="1" type="ORF">H9L23_07850</name>
</gene>
<evidence type="ECO:0000313" key="2">
    <source>
        <dbReference type="Proteomes" id="UP000515806"/>
    </source>
</evidence>
<dbReference type="AlphaFoldDB" id="A0A7G9QKV8"/>
<accession>A0A7G9QKV8</accession>
<proteinExistence type="predicted"/>
<evidence type="ECO:0000313" key="1">
    <source>
        <dbReference type="EMBL" id="QNN43983.1"/>
    </source>
</evidence>
<organism evidence="1 2">
    <name type="scientific">Pedobacter roseus</name>
    <dbReference type="NCBI Taxonomy" id="336820"/>
    <lineage>
        <taxon>Bacteria</taxon>
        <taxon>Pseudomonadati</taxon>
        <taxon>Bacteroidota</taxon>
        <taxon>Sphingobacteriia</taxon>
        <taxon>Sphingobacteriales</taxon>
        <taxon>Sphingobacteriaceae</taxon>
        <taxon>Pedobacter</taxon>
    </lineage>
</organism>
<keyword evidence="2" id="KW-1185">Reference proteome</keyword>
<evidence type="ECO:0008006" key="3">
    <source>
        <dbReference type="Google" id="ProtNLM"/>
    </source>
</evidence>
<dbReference type="RefSeq" id="WP_187594438.1">
    <property type="nucleotide sequence ID" value="NZ_CP060723.1"/>
</dbReference>